<dbReference type="Proteomes" id="UP001732700">
    <property type="component" value="Chromosome 2A"/>
</dbReference>
<reference evidence="1" key="1">
    <citation type="submission" date="2021-05" db="EMBL/GenBank/DDBJ databases">
        <authorList>
            <person name="Scholz U."/>
            <person name="Mascher M."/>
            <person name="Fiebig A."/>
        </authorList>
    </citation>
    <scope>NUCLEOTIDE SEQUENCE [LARGE SCALE GENOMIC DNA]</scope>
</reference>
<proteinExistence type="predicted"/>
<name>A0ACD5U8L1_AVESA</name>
<dbReference type="EnsemblPlants" id="AVESA.00010b.r2.2AG0212490.1">
    <property type="protein sequence ID" value="AVESA.00010b.r2.2AG0212490.1.CDS"/>
    <property type="gene ID" value="AVESA.00010b.r2.2AG0212490"/>
</dbReference>
<reference evidence="1" key="2">
    <citation type="submission" date="2025-09" db="UniProtKB">
        <authorList>
            <consortium name="EnsemblPlants"/>
        </authorList>
    </citation>
    <scope>IDENTIFICATION</scope>
</reference>
<protein>
    <submittedName>
        <fullName evidence="1">Uncharacterized protein</fullName>
    </submittedName>
</protein>
<accession>A0ACD5U8L1</accession>
<evidence type="ECO:0000313" key="1">
    <source>
        <dbReference type="EnsemblPlants" id="AVESA.00010b.r2.2AG0212490.1.CDS"/>
    </source>
</evidence>
<organism evidence="1 2">
    <name type="scientific">Avena sativa</name>
    <name type="common">Oat</name>
    <dbReference type="NCBI Taxonomy" id="4498"/>
    <lineage>
        <taxon>Eukaryota</taxon>
        <taxon>Viridiplantae</taxon>
        <taxon>Streptophyta</taxon>
        <taxon>Embryophyta</taxon>
        <taxon>Tracheophyta</taxon>
        <taxon>Spermatophyta</taxon>
        <taxon>Magnoliopsida</taxon>
        <taxon>Liliopsida</taxon>
        <taxon>Poales</taxon>
        <taxon>Poaceae</taxon>
        <taxon>BOP clade</taxon>
        <taxon>Pooideae</taxon>
        <taxon>Poodae</taxon>
        <taxon>Poeae</taxon>
        <taxon>Poeae Chloroplast Group 1 (Aveneae type)</taxon>
        <taxon>Aveninae</taxon>
        <taxon>Avena</taxon>
    </lineage>
</organism>
<keyword evidence="2" id="KW-1185">Reference proteome</keyword>
<evidence type="ECO:0000313" key="2">
    <source>
        <dbReference type="Proteomes" id="UP001732700"/>
    </source>
</evidence>
<sequence length="536" mass="59266">MASDGSSTMVGEMENSLERVRRQLSSTSSRHILQGPLLKRSDTLRKWNERWIILDPATGKMEYKICRSDTAVRGTIVFDSTSIVTLSPTNFHGLPKYEGCCVYIGTPQKREYFLCAETPSAARAWVSTLHATQLVLQAHKQAVNSLGENGSAKLGTVATVVAVANSTAIEASKEVEAAMKISLRAALGSTTNKLSKGQLDDLTIMMETLRVKDDELHQLLQDIRARDSTIREIADKLEETAEAAQTAASAAHSIDEARRILTSELERLKQDQENQVELSLLRLRESEEKAKLLAEEREHLLRERDSALQEAQMWRSELGKARGNAVILEAAVVRAEEKARVSVADANMRIKEAVSKLESATKEKEELLALVDALKSQIQRQETSTKQVCEERSELCSTSSKHMEMGDDNVDKGCLSDTDPVPIAEDDEGVDIRTIGDTEWENSHSSEVSDVREVTTEAEENSHPSEVSDVREVTTEPEENSHSSEVSDVREVTTEPEENSHPSEVSVVREVTTEPEENSLDIPVDSQPAAENTFQG</sequence>